<dbReference type="Gene3D" id="2.60.40.10">
    <property type="entry name" value="Immunoglobulins"/>
    <property type="match status" value="2"/>
</dbReference>
<dbReference type="InterPro" id="IPR013783">
    <property type="entry name" value="Ig-like_fold"/>
</dbReference>
<feature type="compositionally biased region" description="Pro residues" evidence="1">
    <location>
        <begin position="1628"/>
        <end position="1663"/>
    </location>
</feature>
<dbReference type="Gene3D" id="2.120.10.10">
    <property type="match status" value="3"/>
</dbReference>
<feature type="region of interest" description="Disordered" evidence="1">
    <location>
        <begin position="101"/>
        <end position="121"/>
    </location>
</feature>
<evidence type="ECO:0000256" key="1">
    <source>
        <dbReference type="SAM" id="MobiDB-lite"/>
    </source>
</evidence>
<evidence type="ECO:0000256" key="2">
    <source>
        <dbReference type="SAM" id="Phobius"/>
    </source>
</evidence>
<organism evidence="4">
    <name type="scientific">uncultured marine group III euryarchaeote SAT1000-53-B3</name>
    <dbReference type="NCBI Taxonomy" id="526695"/>
    <lineage>
        <taxon>Archaea</taxon>
        <taxon>Methanobacteriati</taxon>
        <taxon>Thermoplasmatota</taxon>
        <taxon>Thermoplasmata</taxon>
        <taxon>Candidatus Thermoprofundales</taxon>
        <taxon>environmental samples</taxon>
    </lineage>
</organism>
<reference evidence="4" key="1">
    <citation type="journal article" date="2008" name="ISME J.">
        <title>Hindsight in the relative abundance, metabolic potential and genome dynamics of uncultivated marine archaea from comparative metagenomic analyses of bathypelagic plankton of different oceanic regions.</title>
        <authorList>
            <person name="Martin-Cuadrado A.B."/>
            <person name="Rodriguez-Valera F."/>
            <person name="Moreira D."/>
            <person name="Alba J.C."/>
            <person name="Ivars-Martinez E."/>
            <person name="Henn M.R."/>
            <person name="Talla E."/>
            <person name="Lopez-Garcia P."/>
        </authorList>
    </citation>
    <scope>NUCLEOTIDE SEQUENCE</scope>
</reference>
<dbReference type="EMBL" id="EU686632">
    <property type="protein sequence ID" value="ACF09812.1"/>
    <property type="molecule type" value="Genomic_DNA"/>
</dbReference>
<dbReference type="Pfam" id="PF07705">
    <property type="entry name" value="CARDB"/>
    <property type="match status" value="1"/>
</dbReference>
<keyword evidence="2" id="KW-0812">Transmembrane</keyword>
<evidence type="ECO:0000259" key="3">
    <source>
        <dbReference type="Pfam" id="PF07705"/>
    </source>
</evidence>
<feature type="domain" description="CARDB" evidence="3">
    <location>
        <begin position="1101"/>
        <end position="1183"/>
    </location>
</feature>
<keyword evidence="2" id="KW-1133">Transmembrane helix</keyword>
<sequence length="1712" mass="185391">MNIRVTSITLALLLILNSVVLAETTTQFTRDGEETSEVVLYLEEDVTDDRTKIEFPNAEVLDASYVVSGGADQDGNYAEDVSVTISGTTWQYSGEGYGPLGQQDKFSDGASKRSASFSNGDGGETSLKLLLPVNATITDAEVTLAGLPPAGELGDYQLTSENTNGGSYSTYPSVVIDGSDTFAVWQDDGNLENKDISNLYKILFNSRGSSWDDPTVLYNNDNNYVLSEPTIAGDSDYLAVSWLSSGNLQGMYSTNEGSSWSDVITYDSEYYIYYHDLEVEDEELYLTLSIYAPNDDGEYDYKIYFSKSDDNGATWTTPLEVSDSNTASRNMYPKMDVDGSDVHISWLGSPSGTDLSIYYSTSSNGGSSFSTGSQLSGTANTIDVDVTVDGDSIVVSWIEAGTSTDGTYVVKARSSANGGSSFNSEITVSSADDADVDAVRGTNDGGNNFYISWTRTDNNDNLNIVVARSANSGTSWNSAVEIDGVGDTEQRGLAFIDADSSKIVALWVDVYDGDGASSDPDIYCSYSSNDGSSWTNLEEIGSDQYYEADSFAPALAYSNDYVYAVYWDGGDNDPEGDTNGNDVMNDDGDIFFRRSADDGENWDDVIVISNSDTDGMTYDPPSYASYYYAYYSSDIEASGSNVYVVWSNYDYDNAQYEIRFSKSTNSGNTWSDVSVISSSSSSADTINSYGPTITADGNDVYVAWQEYSSDTSGFTYNIVSRHSSNGGSSWDSATTVTDSDGTHYIPEIAYSNDVVHLTWHTYNTDGNAQYTIEYASSDDDGDSWELQTIHSPSSSGAWSWFPNIATDEDNVYVVWQDDDWDANGIFDMEVILKKSDDNGETWDEGTLLVPSKDTSTSFTYMLPAVSSAGGYVYVSYQDYDGSTYDHHFKFSQDSGNAWSDEYTVTDGHLLNYAKMDLTIDEDGKTYFGYSDDTNIAEEEAEDHDVFIRATIDGYPTNPTINLDGGSDDWDWPGEFNPDNSPVTWEDSGENGASKSFAEAIEDGLQEAIDNGDTFVDEYGVEMANITLTVTSDTDGRVGFSELKIEYTVDFTVDQDLLVTRLNNLVDGADDSETTVETKFSVSSSTNGKVILKDLKIVSAEADLEITQMDFSNSSPKEGNDLVITVHIRNTGEGDASADITCWYDGDNEIGSRTLTGIESGNTETISITWEDIPAGNYEITASIVDSVPQDKSQGDEDTISQSINIASADPEITTEFSFDGIAVEGSEIGWSLSIENEGDKYGNIKAYIYENEEDEDNLVYESPITKIDVDVTKGFSGSWLAKSGVDEFYLKIVDTDDDEVLNGEGDGEYLDVSIQKMPKLTVSNIEWVDEDDNSITSFSEGTVAYAKIYILNEGSFDVTASVELKLTKSDKKIVPTPAYGANINFNGDSETILMINGEYPKAVFNSEGQLGFTGSWIVDIKMSNIVAKNSDEQIWDSEELVFTNKNYRVDVLEPPNLSLSQFTANRVDIGEGEAVTFTIVIVNDGEAEATGNVQILQGGSIVGATSFIAPGFDSVAVTYDWAVPSNYDGEVNLKAQIDRNTVSPPGGPEDRLTDDFQTLTLNVEGTVNVKPASESGTGTGALIVPLIVFVVLIAGFGGIYVMYRRSQPSAEETGAFGDMGGLPEQSPMAPPQPPAAAPPPPQPEQPPAAAPPPPQPEQPPAAAPPQGTLLSITVPEGVQPGQQIQIKAPDGRVVAVTIPAGMQPGTQFQVKI</sequence>
<dbReference type="SUPFAM" id="SSF50939">
    <property type="entry name" value="Sialidases"/>
    <property type="match status" value="3"/>
</dbReference>
<reference evidence="4" key="2">
    <citation type="submission" date="2008-08" db="EMBL/GenBank/DDBJ databases">
        <authorList>
            <person name="Martin-Cuadrado A.-B."/>
            <person name="Rodriguez-Valera F."/>
            <person name="Moreira D."/>
            <person name="Alba J.-C."/>
            <person name="Ivars-Martinez E."/>
            <person name="Henn M.R."/>
            <person name="Talla E."/>
            <person name="Lopez-Garcia P."/>
        </authorList>
    </citation>
    <scope>NUCLEOTIDE SEQUENCE</scope>
</reference>
<dbReference type="CDD" id="cd15482">
    <property type="entry name" value="Sialidase_non-viral"/>
    <property type="match status" value="3"/>
</dbReference>
<proteinExistence type="predicted"/>
<name>B3V688_9ARCH</name>
<dbReference type="InterPro" id="IPR036278">
    <property type="entry name" value="Sialidase_sf"/>
</dbReference>
<evidence type="ECO:0000313" key="4">
    <source>
        <dbReference type="EMBL" id="ACF09812.1"/>
    </source>
</evidence>
<dbReference type="InterPro" id="IPR011635">
    <property type="entry name" value="CARDB"/>
</dbReference>
<feature type="region of interest" description="Disordered" evidence="1">
    <location>
        <begin position="1611"/>
        <end position="1672"/>
    </location>
</feature>
<keyword evidence="2" id="KW-0472">Membrane</keyword>
<accession>B3V688</accession>
<feature type="transmembrane region" description="Helical" evidence="2">
    <location>
        <begin position="1582"/>
        <end position="1603"/>
    </location>
</feature>
<protein>
    <submittedName>
        <fullName evidence="4">Putative RTX toxin</fullName>
    </submittedName>
</protein>